<dbReference type="Proteomes" id="UP001243330">
    <property type="component" value="Unassembled WGS sequence"/>
</dbReference>
<feature type="region of interest" description="Disordered" evidence="1">
    <location>
        <begin position="92"/>
        <end position="126"/>
    </location>
</feature>
<keyword evidence="3" id="KW-1185">Reference proteome</keyword>
<organism evidence="2 3">
    <name type="scientific">Colletotrichum chrysophilum</name>
    <dbReference type="NCBI Taxonomy" id="1836956"/>
    <lineage>
        <taxon>Eukaryota</taxon>
        <taxon>Fungi</taxon>
        <taxon>Dikarya</taxon>
        <taxon>Ascomycota</taxon>
        <taxon>Pezizomycotina</taxon>
        <taxon>Sordariomycetes</taxon>
        <taxon>Hypocreomycetidae</taxon>
        <taxon>Glomerellales</taxon>
        <taxon>Glomerellaceae</taxon>
        <taxon>Colletotrichum</taxon>
        <taxon>Colletotrichum gloeosporioides species complex</taxon>
    </lineage>
</organism>
<evidence type="ECO:0000313" key="2">
    <source>
        <dbReference type="EMBL" id="KAK1841320.1"/>
    </source>
</evidence>
<gene>
    <name evidence="2" type="ORF">CCHR01_16056</name>
</gene>
<sequence>MGANGCGRPVVQFGASSPLRCQQWGFLTDQDSGKGRGPVTDSRPDRRRSAAAAADAPVAALLHRTRCASESPKSGNYESGLVSLPQVAGAPGMVWSGRRAEMKREAKTPAGEKCPDQIVRSKKRNNRRELAIRKAEQAIGLKRRKIVTHLEAVALTDRRAGCFSRA</sequence>
<dbReference type="EMBL" id="JAQOWY010000490">
    <property type="protein sequence ID" value="KAK1841320.1"/>
    <property type="molecule type" value="Genomic_DNA"/>
</dbReference>
<evidence type="ECO:0000256" key="1">
    <source>
        <dbReference type="SAM" id="MobiDB-lite"/>
    </source>
</evidence>
<comment type="caution">
    <text evidence="2">The sequence shown here is derived from an EMBL/GenBank/DDBJ whole genome shotgun (WGS) entry which is preliminary data.</text>
</comment>
<feature type="region of interest" description="Disordered" evidence="1">
    <location>
        <begin position="26"/>
        <end position="57"/>
    </location>
</feature>
<feature type="compositionally biased region" description="Basic and acidic residues" evidence="1">
    <location>
        <begin position="98"/>
        <end position="107"/>
    </location>
</feature>
<protein>
    <submittedName>
        <fullName evidence="2">Uncharacterized protein</fullName>
    </submittedName>
</protein>
<dbReference type="AlphaFoldDB" id="A0AAD9EAD7"/>
<evidence type="ECO:0000313" key="3">
    <source>
        <dbReference type="Proteomes" id="UP001243330"/>
    </source>
</evidence>
<accession>A0AAD9EAD7</accession>
<name>A0AAD9EAD7_9PEZI</name>
<reference evidence="2" key="1">
    <citation type="submission" date="2023-01" db="EMBL/GenBank/DDBJ databases">
        <title>Colletotrichum chrysophilum M932 genome sequence.</title>
        <authorList>
            <person name="Baroncelli R."/>
        </authorList>
    </citation>
    <scope>NUCLEOTIDE SEQUENCE</scope>
    <source>
        <strain evidence="2">M932</strain>
    </source>
</reference>
<proteinExistence type="predicted"/>